<gene>
    <name evidence="1" type="ORF">PMAYCL1PPCAC_18849</name>
</gene>
<organism evidence="1 2">
    <name type="scientific">Pristionchus mayeri</name>
    <dbReference type="NCBI Taxonomy" id="1317129"/>
    <lineage>
        <taxon>Eukaryota</taxon>
        <taxon>Metazoa</taxon>
        <taxon>Ecdysozoa</taxon>
        <taxon>Nematoda</taxon>
        <taxon>Chromadorea</taxon>
        <taxon>Rhabditida</taxon>
        <taxon>Rhabditina</taxon>
        <taxon>Diplogasteromorpha</taxon>
        <taxon>Diplogasteroidea</taxon>
        <taxon>Neodiplogasteridae</taxon>
        <taxon>Pristionchus</taxon>
    </lineage>
</organism>
<dbReference type="AlphaFoldDB" id="A0AAN5CQP1"/>
<feature type="non-terminal residue" evidence="1">
    <location>
        <position position="1"/>
    </location>
</feature>
<protein>
    <submittedName>
        <fullName evidence="1">Uncharacterized protein</fullName>
    </submittedName>
</protein>
<evidence type="ECO:0000313" key="2">
    <source>
        <dbReference type="Proteomes" id="UP001328107"/>
    </source>
</evidence>
<accession>A0AAN5CQP1</accession>
<proteinExistence type="predicted"/>
<reference evidence="2" key="1">
    <citation type="submission" date="2022-10" db="EMBL/GenBank/DDBJ databases">
        <title>Genome assembly of Pristionchus species.</title>
        <authorList>
            <person name="Yoshida K."/>
            <person name="Sommer R.J."/>
        </authorList>
    </citation>
    <scope>NUCLEOTIDE SEQUENCE [LARGE SCALE GENOMIC DNA]</scope>
    <source>
        <strain evidence="2">RS5460</strain>
    </source>
</reference>
<sequence length="172" mass="19425">SELNEYEFWTKGKDRCDPDLARLPHSIEYKEGGIAFMKIANESKEYTCPIGNIFVNVGPNKRPLIGTKVECKKKWEITLNDGDPPQVINEEFDVICGAPFCTQCTDSTLSPFKCPSCTPPMVAPSRRDDCVTPKCTSHLRILDGKWYEKPTFECVKADSGNYAWKHKEEGVI</sequence>
<feature type="non-terminal residue" evidence="1">
    <location>
        <position position="172"/>
    </location>
</feature>
<comment type="caution">
    <text evidence="1">The sequence shown here is derived from an EMBL/GenBank/DDBJ whole genome shotgun (WGS) entry which is preliminary data.</text>
</comment>
<dbReference type="EMBL" id="BTRK01000004">
    <property type="protein sequence ID" value="GMR48654.1"/>
    <property type="molecule type" value="Genomic_DNA"/>
</dbReference>
<dbReference type="Proteomes" id="UP001328107">
    <property type="component" value="Unassembled WGS sequence"/>
</dbReference>
<name>A0AAN5CQP1_9BILA</name>
<keyword evidence="2" id="KW-1185">Reference proteome</keyword>
<evidence type="ECO:0000313" key="1">
    <source>
        <dbReference type="EMBL" id="GMR48654.1"/>
    </source>
</evidence>